<feature type="coiled-coil region" evidence="5">
    <location>
        <begin position="749"/>
        <end position="777"/>
    </location>
</feature>
<dbReference type="SUPFAM" id="SSF57850">
    <property type="entry name" value="RING/U-box"/>
    <property type="match status" value="1"/>
</dbReference>
<dbReference type="RefSeq" id="XP_025376185.1">
    <property type="nucleotide sequence ID" value="XM_025523270.1"/>
</dbReference>
<feature type="compositionally biased region" description="Low complexity" evidence="6">
    <location>
        <begin position="364"/>
        <end position="374"/>
    </location>
</feature>
<sequence length="782" mass="85769">MKFGKTYMETLASPSFPKEWREGAIEYKHLKKLINGVVAELESLGLGADVLKDLMEPPETEAPDGEVRAERPKSTSPPGTPPGQHDDSDTPSEQEESAACEECENSLKEHKASTDSPAAEWIASIAHAQHHDSGARGRRRPSGQRRRSSASGASRGRSSPSSGSNASHDRGQELEVAEEEGVEVLRPKAGAALAAGSPSARGTSTHRGIGKKDLEEMRRQHSETARHSASTSTSTSDEDRVHDWGGHAWRERPGLAAPKNGAARPRVGGGWVKGKDGRRARAEYELGGAEEHPVPRIRLFVESPVCSDDEDGIDEVDEEDEEEGNSRAQGEHDDFSASAHITELPESPRSFTTIKQPVPPPAPLVGVPLSPGVAPRRDLPDLDDDEDYDDEDADLEHSKRKMRSREIVIPLTADTEFLDTLTGALANLSTLQSTQRDDFVTSTENLCSSVARVSSPYASKNDMYVWREIFSLWVEMQIFESEREKDRGELSVDESEARLKRFAEELSKRGWTAESAPASEEKETKSGGHHLKLSKRKANVAATTAGPNLPMKDPRSIKALEDFLRLNLVLLDVKKFQRVNVEAARKILKKHDKRTALTASSDLGQFMARQEQARALAGFPAIPSAARGHDVSHALVSATHRSLAALLPTSTTALLSQSLPHILLSLLTTTLLPILPSIDDYSCAICTGVAWRPIRLDCTHLFCIRCLVKLQKKNKVDCPLCRAKGVVGSADGRNLDQATINFLKAWFPKEVAEKEGENESERRKEEMQELGLSLENERCIVV</sequence>
<evidence type="ECO:0000256" key="3">
    <source>
        <dbReference type="ARBA" id="ARBA00022833"/>
    </source>
</evidence>
<feature type="compositionally biased region" description="Acidic residues" evidence="6">
    <location>
        <begin position="307"/>
        <end position="323"/>
    </location>
</feature>
<feature type="compositionally biased region" description="Acidic residues" evidence="6">
    <location>
        <begin position="89"/>
        <end position="104"/>
    </location>
</feature>
<keyword evidence="2 4" id="KW-0863">Zinc-finger</keyword>
<evidence type="ECO:0000313" key="10">
    <source>
        <dbReference type="Proteomes" id="UP000245768"/>
    </source>
</evidence>
<dbReference type="CDD" id="cd23137">
    <property type="entry name" value="RING-HC_TRY3-like"/>
    <property type="match status" value="1"/>
</dbReference>
<dbReference type="PANTHER" id="PTHR23327:SF51">
    <property type="entry name" value="TRANSCRIPTIONAL REGULATOR OF YEAST FORM ADHERENCE 3"/>
    <property type="match status" value="1"/>
</dbReference>
<dbReference type="GO" id="GO:0008270">
    <property type="term" value="F:zinc ion binding"/>
    <property type="evidence" value="ECO:0007669"/>
    <property type="project" value="UniProtKB-KW"/>
</dbReference>
<name>A0A316YHS8_9BASI</name>
<evidence type="ECO:0000259" key="8">
    <source>
        <dbReference type="PROSITE" id="PS51382"/>
    </source>
</evidence>
<feature type="region of interest" description="Disordered" evidence="6">
    <location>
        <begin position="512"/>
        <end position="549"/>
    </location>
</feature>
<feature type="domain" description="RING-type" evidence="7">
    <location>
        <begin position="683"/>
        <end position="722"/>
    </location>
</feature>
<feature type="compositionally biased region" description="Acidic residues" evidence="6">
    <location>
        <begin position="381"/>
        <end position="394"/>
    </location>
</feature>
<dbReference type="OrthoDB" id="5588846at2759"/>
<dbReference type="InterPro" id="IPR001841">
    <property type="entry name" value="Znf_RING"/>
</dbReference>
<dbReference type="EMBL" id="KZ819637">
    <property type="protein sequence ID" value="PWN88987.1"/>
    <property type="molecule type" value="Genomic_DNA"/>
</dbReference>
<feature type="compositionally biased region" description="Basic residues" evidence="6">
    <location>
        <begin position="527"/>
        <end position="538"/>
    </location>
</feature>
<dbReference type="InParanoid" id="A0A316YHS8"/>
<keyword evidence="3" id="KW-0862">Zinc</keyword>
<feature type="region of interest" description="Disordered" evidence="6">
    <location>
        <begin position="300"/>
        <end position="335"/>
    </location>
</feature>
<evidence type="ECO:0008006" key="11">
    <source>
        <dbReference type="Google" id="ProtNLM"/>
    </source>
</evidence>
<gene>
    <name evidence="9" type="ORF">FA10DRAFT_275505</name>
</gene>
<evidence type="ECO:0000256" key="1">
    <source>
        <dbReference type="ARBA" id="ARBA00022723"/>
    </source>
</evidence>
<keyword evidence="1" id="KW-0479">Metal-binding</keyword>
<dbReference type="Pfam" id="PF00097">
    <property type="entry name" value="zf-C3HC4"/>
    <property type="match status" value="1"/>
</dbReference>
<feature type="domain" description="SPX" evidence="8">
    <location>
        <begin position="1"/>
        <end position="605"/>
    </location>
</feature>
<evidence type="ECO:0000313" key="9">
    <source>
        <dbReference type="EMBL" id="PWN88987.1"/>
    </source>
</evidence>
<dbReference type="PROSITE" id="PS51382">
    <property type="entry name" value="SPX"/>
    <property type="match status" value="1"/>
</dbReference>
<keyword evidence="10" id="KW-1185">Reference proteome</keyword>
<dbReference type="PANTHER" id="PTHR23327">
    <property type="entry name" value="RING FINGER PROTEIN 127"/>
    <property type="match status" value="1"/>
</dbReference>
<feature type="compositionally biased region" description="Basic residues" evidence="6">
    <location>
        <begin position="136"/>
        <end position="148"/>
    </location>
</feature>
<evidence type="ECO:0000256" key="6">
    <source>
        <dbReference type="SAM" id="MobiDB-lite"/>
    </source>
</evidence>
<evidence type="ECO:0000256" key="5">
    <source>
        <dbReference type="SAM" id="Coils"/>
    </source>
</evidence>
<feature type="compositionally biased region" description="Low complexity" evidence="6">
    <location>
        <begin position="149"/>
        <end position="166"/>
    </location>
</feature>
<evidence type="ECO:0000259" key="7">
    <source>
        <dbReference type="PROSITE" id="PS50089"/>
    </source>
</evidence>
<evidence type="ECO:0000256" key="4">
    <source>
        <dbReference type="PROSITE-ProRule" id="PRU00175"/>
    </source>
</evidence>
<feature type="region of interest" description="Disordered" evidence="6">
    <location>
        <begin position="350"/>
        <end position="397"/>
    </location>
</feature>
<dbReference type="GeneID" id="37045186"/>
<proteinExistence type="predicted"/>
<accession>A0A316YHS8</accession>
<feature type="compositionally biased region" description="Basic and acidic residues" evidence="6">
    <location>
        <begin position="210"/>
        <end position="226"/>
    </location>
</feature>
<dbReference type="InterPro" id="IPR018957">
    <property type="entry name" value="Znf_C3HC4_RING-type"/>
</dbReference>
<dbReference type="InterPro" id="IPR017907">
    <property type="entry name" value="Znf_RING_CS"/>
</dbReference>
<dbReference type="Gene3D" id="3.30.40.10">
    <property type="entry name" value="Zinc/RING finger domain, C3HC4 (zinc finger)"/>
    <property type="match status" value="1"/>
</dbReference>
<dbReference type="InterPro" id="IPR013083">
    <property type="entry name" value="Znf_RING/FYVE/PHD"/>
</dbReference>
<dbReference type="STRING" id="215250.A0A316YHS8"/>
<organism evidence="9 10">
    <name type="scientific">Acaromyces ingoldii</name>
    <dbReference type="NCBI Taxonomy" id="215250"/>
    <lineage>
        <taxon>Eukaryota</taxon>
        <taxon>Fungi</taxon>
        <taxon>Dikarya</taxon>
        <taxon>Basidiomycota</taxon>
        <taxon>Ustilaginomycotina</taxon>
        <taxon>Exobasidiomycetes</taxon>
        <taxon>Exobasidiales</taxon>
        <taxon>Cryptobasidiaceae</taxon>
        <taxon>Acaromyces</taxon>
    </lineage>
</organism>
<dbReference type="PROSITE" id="PS00518">
    <property type="entry name" value="ZF_RING_1"/>
    <property type="match status" value="1"/>
</dbReference>
<dbReference type="SMART" id="SM00184">
    <property type="entry name" value="RING"/>
    <property type="match status" value="1"/>
</dbReference>
<evidence type="ECO:0000256" key="2">
    <source>
        <dbReference type="ARBA" id="ARBA00022771"/>
    </source>
</evidence>
<protein>
    <recommendedName>
        <fullName evidence="11">RING-type domain-containing protein</fullName>
    </recommendedName>
</protein>
<dbReference type="Proteomes" id="UP000245768">
    <property type="component" value="Unassembled WGS sequence"/>
</dbReference>
<dbReference type="InterPro" id="IPR004331">
    <property type="entry name" value="SPX_dom"/>
</dbReference>
<feature type="region of interest" description="Disordered" evidence="6">
    <location>
        <begin position="52"/>
        <end position="278"/>
    </location>
</feature>
<keyword evidence="5" id="KW-0175">Coiled coil</keyword>
<feature type="compositionally biased region" description="Basic and acidic residues" evidence="6">
    <location>
        <begin position="237"/>
        <end position="253"/>
    </location>
</feature>
<dbReference type="Pfam" id="PF03105">
    <property type="entry name" value="SPX"/>
    <property type="match status" value="1"/>
</dbReference>
<reference evidence="9 10" key="1">
    <citation type="journal article" date="2018" name="Mol. Biol. Evol.">
        <title>Broad Genomic Sampling Reveals a Smut Pathogenic Ancestry of the Fungal Clade Ustilaginomycotina.</title>
        <authorList>
            <person name="Kijpornyongpan T."/>
            <person name="Mondo S.J."/>
            <person name="Barry K."/>
            <person name="Sandor L."/>
            <person name="Lee J."/>
            <person name="Lipzen A."/>
            <person name="Pangilinan J."/>
            <person name="LaButti K."/>
            <person name="Hainaut M."/>
            <person name="Henrissat B."/>
            <person name="Grigoriev I.V."/>
            <person name="Spatafora J.W."/>
            <person name="Aime M.C."/>
        </authorList>
    </citation>
    <scope>NUCLEOTIDE SEQUENCE [LARGE SCALE GENOMIC DNA]</scope>
    <source>
        <strain evidence="9 10">MCA 4198</strain>
    </source>
</reference>
<feature type="compositionally biased region" description="Low complexity" evidence="6">
    <location>
        <begin position="187"/>
        <end position="201"/>
    </location>
</feature>
<dbReference type="PROSITE" id="PS50089">
    <property type="entry name" value="ZF_RING_2"/>
    <property type="match status" value="1"/>
</dbReference>
<dbReference type="AlphaFoldDB" id="A0A316YHS8"/>